<dbReference type="Pfam" id="PF14929">
    <property type="entry name" value="TAF1_subA"/>
    <property type="match status" value="1"/>
</dbReference>
<proteinExistence type="predicted"/>
<dbReference type="PANTHER" id="PTHR36720">
    <property type="entry name" value="TAF RNA POLYMERASE I SUBUNIT A"/>
    <property type="match status" value="1"/>
</dbReference>
<evidence type="ECO:0000313" key="2">
    <source>
        <dbReference type="EMBL" id="KAJ7981793.1"/>
    </source>
</evidence>
<comment type="caution">
    <text evidence="2">The sequence shown here is derived from an EMBL/GenBank/DDBJ whole genome shotgun (WGS) entry which is preliminary data.</text>
</comment>
<evidence type="ECO:0000256" key="1">
    <source>
        <dbReference type="SAM" id="MobiDB-lite"/>
    </source>
</evidence>
<dbReference type="AlphaFoldDB" id="A0AAD7QI13"/>
<feature type="region of interest" description="Disordered" evidence="1">
    <location>
        <begin position="1"/>
        <end position="20"/>
    </location>
</feature>
<accession>A0AAD7QI13</accession>
<dbReference type="GO" id="GO:0000120">
    <property type="term" value="C:RNA polymerase I transcription regulator complex"/>
    <property type="evidence" value="ECO:0007669"/>
    <property type="project" value="InterPro"/>
</dbReference>
<sequence length="628" mass="72856">MDSPMSEFQVEEPEYSDKDTKLRKRKLNKLIDDSHVSLRSKLIKRIILSLTKPSYVLGKGPKAFRSENRARLSYLLRRLVVQQNWTEASGVLSRYLQGTIKDKSPTKNRFKYSILLELLKHIDNNHINTARIKNIYDVWMRKNGSMKDWPIKDRYVVHSEFILFCLMQGNVDEAHQAALCLKQENEVGSDPMSNMVIGLTFYELWYTCIPKELQWRDSDLLGSHSPEHSDMAGTRFNNQVGNSEWCNTVKSHIIDTPYKHNSDTSVMNDKQISMHGDIDHNVEVRMEVDVSEEREKHLQNFQPQGFYMNSDENTDNGDTLFNHEHHMQNASFLSALGNLDSWLLPLQLRHQSNSFEDLIYLHRELLNDHYKDAVKHLQLALHSTPPVLAVLLPLIQLLLIGGHVNDALNELEKLCPNSVTALPNRLKATLLDHFDPNNSHILSCCFEDILKKDPTCGDSLAKLVKLHQNGDYSLESLMEYIASHLDATYAEYNTWKEFASCFLKLYHSEEDRMSFCHSEDEDDKQYSSCCNRTPEIFIEGKSGKAWRLRCRWWLTRHFRNDMIVSEIAAGDLQLLTYKAACASHMYGEEFDYVVKAYSHVKKENDRELLLFLEMHMQNSIGFYLGTKH</sequence>
<evidence type="ECO:0000313" key="3">
    <source>
        <dbReference type="Proteomes" id="UP001163823"/>
    </source>
</evidence>
<name>A0AAD7QI13_QUISA</name>
<dbReference type="InterPro" id="IPR039495">
    <property type="entry name" value="TAF1A"/>
</dbReference>
<dbReference type="GO" id="GO:0006360">
    <property type="term" value="P:transcription by RNA polymerase I"/>
    <property type="evidence" value="ECO:0007669"/>
    <property type="project" value="InterPro"/>
</dbReference>
<reference evidence="2 3" key="1">
    <citation type="journal article" date="2023" name="Science">
        <title>Elucidation of the pathway for biosynthesis of saponin adjuvants from the soapbark tree.</title>
        <authorList>
            <person name="Reed J."/>
            <person name="Orme A."/>
            <person name="El-Demerdash A."/>
            <person name="Owen C."/>
            <person name="Martin L.B.B."/>
            <person name="Misra R.C."/>
            <person name="Kikuchi S."/>
            <person name="Rejzek M."/>
            <person name="Martin A.C."/>
            <person name="Harkess A."/>
            <person name="Leebens-Mack J."/>
            <person name="Louveau T."/>
            <person name="Stephenson M.J."/>
            <person name="Osbourn A."/>
        </authorList>
    </citation>
    <scope>NUCLEOTIDE SEQUENCE [LARGE SCALE GENOMIC DNA]</scope>
    <source>
        <strain evidence="2">S10</strain>
    </source>
</reference>
<keyword evidence="3" id="KW-1185">Reference proteome</keyword>
<organism evidence="2 3">
    <name type="scientific">Quillaja saponaria</name>
    <name type="common">Soap bark tree</name>
    <dbReference type="NCBI Taxonomy" id="32244"/>
    <lineage>
        <taxon>Eukaryota</taxon>
        <taxon>Viridiplantae</taxon>
        <taxon>Streptophyta</taxon>
        <taxon>Embryophyta</taxon>
        <taxon>Tracheophyta</taxon>
        <taxon>Spermatophyta</taxon>
        <taxon>Magnoliopsida</taxon>
        <taxon>eudicotyledons</taxon>
        <taxon>Gunneridae</taxon>
        <taxon>Pentapetalae</taxon>
        <taxon>rosids</taxon>
        <taxon>fabids</taxon>
        <taxon>Fabales</taxon>
        <taxon>Quillajaceae</taxon>
        <taxon>Quillaja</taxon>
    </lineage>
</organism>
<dbReference type="EMBL" id="JARAOO010000001">
    <property type="protein sequence ID" value="KAJ7981793.1"/>
    <property type="molecule type" value="Genomic_DNA"/>
</dbReference>
<gene>
    <name evidence="2" type="ORF">O6P43_001012</name>
</gene>
<dbReference type="Proteomes" id="UP001163823">
    <property type="component" value="Chromosome 1"/>
</dbReference>
<protein>
    <submittedName>
        <fullName evidence="2">TAF RNA polymerase I subunit A</fullName>
    </submittedName>
</protein>
<dbReference type="KEGG" id="qsa:O6P43_001012"/>
<dbReference type="PANTHER" id="PTHR36720:SF1">
    <property type="entry name" value="TAF RNA POLYMERASE I SUBUNIT A"/>
    <property type="match status" value="1"/>
</dbReference>